<feature type="transmembrane region" description="Helical" evidence="1">
    <location>
        <begin position="31"/>
        <end position="63"/>
    </location>
</feature>
<dbReference type="EMBL" id="JAAKFZ010000007">
    <property type="protein sequence ID" value="NGL83951.1"/>
    <property type="molecule type" value="Genomic_DNA"/>
</dbReference>
<gene>
    <name evidence="2" type="ORF">G5B50_04075</name>
</gene>
<keyword evidence="1" id="KW-1133">Transmembrane helix</keyword>
<protein>
    <submittedName>
        <fullName evidence="2">Uncharacterized protein</fullName>
    </submittedName>
</protein>
<evidence type="ECO:0000313" key="3">
    <source>
        <dbReference type="Proteomes" id="UP000479499"/>
    </source>
</evidence>
<proteinExistence type="predicted"/>
<keyword evidence="1" id="KW-0472">Membrane</keyword>
<evidence type="ECO:0000313" key="2">
    <source>
        <dbReference type="EMBL" id="NGL83951.1"/>
    </source>
</evidence>
<dbReference type="Proteomes" id="UP000479499">
    <property type="component" value="Unassembled WGS sequence"/>
</dbReference>
<sequence length="66" mass="7647">MLLITFSGLYALIFIYILVDSAKRGKERASYLIFLIFYFLSTTISNVNLISLVTLLCFLSIYIEKR</sequence>
<comment type="caution">
    <text evidence="2">The sequence shown here is derived from an EMBL/GenBank/DDBJ whole genome shotgun (WGS) entry which is preliminary data.</text>
</comment>
<dbReference type="AlphaFoldDB" id="A0A6M1KXZ0"/>
<keyword evidence="1" id="KW-0812">Transmembrane</keyword>
<evidence type="ECO:0000256" key="1">
    <source>
        <dbReference type="SAM" id="Phobius"/>
    </source>
</evidence>
<name>A0A6M1KXZ0_9STRE</name>
<accession>A0A6M1KXZ0</accession>
<organism evidence="2 3">
    <name type="scientific">Streptococcus equi subsp. ruminatorum</name>
    <dbReference type="NCBI Taxonomy" id="254358"/>
    <lineage>
        <taxon>Bacteria</taxon>
        <taxon>Bacillati</taxon>
        <taxon>Bacillota</taxon>
        <taxon>Bacilli</taxon>
        <taxon>Lactobacillales</taxon>
        <taxon>Streptococcaceae</taxon>
        <taxon>Streptococcus</taxon>
    </lineage>
</organism>
<reference evidence="2 3" key="1">
    <citation type="submission" date="2020-02" db="EMBL/GenBank/DDBJ databases">
        <title>M-like protein SrM is not crucial to the virulence of a novel isolate of Streptococcus equi subsp. ruminatorum from Macaca mulatta.</title>
        <authorList>
            <person name="Guo G."/>
            <person name="Cheng L."/>
            <person name="Zhang W."/>
        </authorList>
    </citation>
    <scope>NUCLEOTIDE SEQUENCE [LARGE SCALE GENOMIC DNA]</scope>
    <source>
        <strain evidence="2 3">FJ1804</strain>
    </source>
</reference>